<evidence type="ECO:0000256" key="4">
    <source>
        <dbReference type="PROSITE-ProRule" id="PRU00024"/>
    </source>
</evidence>
<evidence type="ECO:0008006" key="10">
    <source>
        <dbReference type="Google" id="ProtNLM"/>
    </source>
</evidence>
<keyword evidence="2 4" id="KW-0863">Zinc-finger</keyword>
<dbReference type="PROSITE" id="PS00518">
    <property type="entry name" value="ZF_RING_1"/>
    <property type="match status" value="1"/>
</dbReference>
<dbReference type="Proteomes" id="UP001046870">
    <property type="component" value="Chromosome 8"/>
</dbReference>
<keyword evidence="9" id="KW-1185">Reference proteome</keyword>
<evidence type="ECO:0000256" key="5">
    <source>
        <dbReference type="SAM" id="Coils"/>
    </source>
</evidence>
<comment type="caution">
    <text evidence="8">The sequence shown here is derived from an EMBL/GenBank/DDBJ whole genome shotgun (WGS) entry which is preliminary data.</text>
</comment>
<evidence type="ECO:0000256" key="3">
    <source>
        <dbReference type="ARBA" id="ARBA00022833"/>
    </source>
</evidence>
<reference evidence="8" key="1">
    <citation type="submission" date="2021-01" db="EMBL/GenBank/DDBJ databases">
        <authorList>
            <person name="Zahm M."/>
            <person name="Roques C."/>
            <person name="Cabau C."/>
            <person name="Klopp C."/>
            <person name="Donnadieu C."/>
            <person name="Jouanno E."/>
            <person name="Lampietro C."/>
            <person name="Louis A."/>
            <person name="Herpin A."/>
            <person name="Echchiki A."/>
            <person name="Berthelot C."/>
            <person name="Parey E."/>
            <person name="Roest-Crollius H."/>
            <person name="Braasch I."/>
            <person name="Postlethwait J."/>
            <person name="Bobe J."/>
            <person name="Montfort J."/>
            <person name="Bouchez O."/>
            <person name="Begum T."/>
            <person name="Mejri S."/>
            <person name="Adams A."/>
            <person name="Chen W.-J."/>
            <person name="Guiguen Y."/>
        </authorList>
    </citation>
    <scope>NUCLEOTIDE SEQUENCE</scope>
    <source>
        <strain evidence="8">YG-15Mar2019-1</strain>
        <tissue evidence="8">Brain</tissue>
    </source>
</reference>
<dbReference type="Gene3D" id="3.30.160.60">
    <property type="entry name" value="Classic Zinc Finger"/>
    <property type="match status" value="1"/>
</dbReference>
<dbReference type="InterPro" id="IPR001841">
    <property type="entry name" value="Znf_RING"/>
</dbReference>
<dbReference type="Pfam" id="PF13445">
    <property type="entry name" value="zf-RING_UBOX"/>
    <property type="match status" value="1"/>
</dbReference>
<evidence type="ECO:0000259" key="7">
    <source>
        <dbReference type="PROSITE" id="PS50119"/>
    </source>
</evidence>
<evidence type="ECO:0000259" key="6">
    <source>
        <dbReference type="PROSITE" id="PS50089"/>
    </source>
</evidence>
<feature type="domain" description="RING-type" evidence="6">
    <location>
        <begin position="14"/>
        <end position="54"/>
    </location>
</feature>
<dbReference type="SUPFAM" id="SSF57845">
    <property type="entry name" value="B-box zinc-binding domain"/>
    <property type="match status" value="1"/>
</dbReference>
<dbReference type="EMBL" id="JAFDVH010000008">
    <property type="protein sequence ID" value="KAG7472221.1"/>
    <property type="molecule type" value="Genomic_DNA"/>
</dbReference>
<dbReference type="SUPFAM" id="SSF57850">
    <property type="entry name" value="RING/U-box"/>
    <property type="match status" value="1"/>
</dbReference>
<organism evidence="8 9">
    <name type="scientific">Megalops atlanticus</name>
    <name type="common">Tarpon</name>
    <name type="synonym">Clupea gigantea</name>
    <dbReference type="NCBI Taxonomy" id="7932"/>
    <lineage>
        <taxon>Eukaryota</taxon>
        <taxon>Metazoa</taxon>
        <taxon>Chordata</taxon>
        <taxon>Craniata</taxon>
        <taxon>Vertebrata</taxon>
        <taxon>Euteleostomi</taxon>
        <taxon>Actinopterygii</taxon>
        <taxon>Neopterygii</taxon>
        <taxon>Teleostei</taxon>
        <taxon>Elopiformes</taxon>
        <taxon>Megalopidae</taxon>
        <taxon>Megalops</taxon>
    </lineage>
</organism>
<gene>
    <name evidence="8" type="ORF">MATL_G00106560</name>
</gene>
<dbReference type="InterPro" id="IPR017907">
    <property type="entry name" value="Znf_RING_CS"/>
</dbReference>
<sequence>MAAKASFLEEELSCSVCCEIFRDPVVLKCSHSFCRVCLQQCWKEKSSRECPICRRKSTVDQPPVSLALKNIVESFLRQRSETEASGKSVSQGKSEDHCSIHGEKLLFFCEEDKETLCFVCQTSKKHRTHQLCPVEEAALDMKRELKTALNCTKEKLKRFTKVKKECEKTAKHIRSQAQYTERQVKAEFEKLHQFLQDEEEARLAALKEEEEQKSQMMKERIENITKHVSTLSDQIKAIERAIDTEGISLLKTYKDTMKRAQCTLQNPQLLPGALIDVAKHIGNLKFRVCEKMMGMVQYSEYLRGG</sequence>
<protein>
    <recommendedName>
        <fullName evidence="10">E3 ubiquitin-protein ligase TRIM39-like</fullName>
    </recommendedName>
</protein>
<dbReference type="InterPro" id="IPR013083">
    <property type="entry name" value="Znf_RING/FYVE/PHD"/>
</dbReference>
<evidence type="ECO:0000313" key="9">
    <source>
        <dbReference type="Proteomes" id="UP001046870"/>
    </source>
</evidence>
<dbReference type="Pfam" id="PF00643">
    <property type="entry name" value="zf-B_box"/>
    <property type="match status" value="1"/>
</dbReference>
<dbReference type="Gene3D" id="3.30.40.10">
    <property type="entry name" value="Zinc/RING finger domain, C3HC4 (zinc finger)"/>
    <property type="match status" value="1"/>
</dbReference>
<accession>A0A9D3PZ23</accession>
<evidence type="ECO:0000313" key="8">
    <source>
        <dbReference type="EMBL" id="KAG7472221.1"/>
    </source>
</evidence>
<dbReference type="PROSITE" id="PS50119">
    <property type="entry name" value="ZF_BBOX"/>
    <property type="match status" value="1"/>
</dbReference>
<dbReference type="PROSITE" id="PS50089">
    <property type="entry name" value="ZF_RING_2"/>
    <property type="match status" value="1"/>
</dbReference>
<keyword evidence="3" id="KW-0862">Zinc</keyword>
<evidence type="ECO:0000256" key="2">
    <source>
        <dbReference type="ARBA" id="ARBA00022771"/>
    </source>
</evidence>
<name>A0A9D3PZ23_MEGAT</name>
<dbReference type="PANTHER" id="PTHR24103">
    <property type="entry name" value="E3 UBIQUITIN-PROTEIN LIGASE TRIM"/>
    <property type="match status" value="1"/>
</dbReference>
<keyword evidence="1" id="KW-0479">Metal-binding</keyword>
<dbReference type="GO" id="GO:0008270">
    <property type="term" value="F:zinc ion binding"/>
    <property type="evidence" value="ECO:0007669"/>
    <property type="project" value="UniProtKB-KW"/>
</dbReference>
<proteinExistence type="predicted"/>
<dbReference type="SMART" id="SM00184">
    <property type="entry name" value="RING"/>
    <property type="match status" value="1"/>
</dbReference>
<dbReference type="InterPro" id="IPR027370">
    <property type="entry name" value="Znf-RING_euk"/>
</dbReference>
<evidence type="ECO:0000256" key="1">
    <source>
        <dbReference type="ARBA" id="ARBA00022723"/>
    </source>
</evidence>
<feature type="domain" description="B box-type" evidence="7">
    <location>
        <begin position="93"/>
        <end position="134"/>
    </location>
</feature>
<dbReference type="InterPro" id="IPR050143">
    <property type="entry name" value="TRIM/RBCC"/>
</dbReference>
<keyword evidence="5" id="KW-0175">Coiled coil</keyword>
<dbReference type="OrthoDB" id="654191at2759"/>
<dbReference type="InterPro" id="IPR000315">
    <property type="entry name" value="Znf_B-box"/>
</dbReference>
<feature type="coiled-coil region" evidence="5">
    <location>
        <begin position="196"/>
        <end position="241"/>
    </location>
</feature>
<dbReference type="SMART" id="SM00336">
    <property type="entry name" value="BBOX"/>
    <property type="match status" value="1"/>
</dbReference>
<dbReference type="AlphaFoldDB" id="A0A9D3PZ23"/>